<dbReference type="GO" id="GO:0019433">
    <property type="term" value="P:triglyceride catabolic process"/>
    <property type="evidence" value="ECO:0007669"/>
    <property type="project" value="TreeGrafter"/>
</dbReference>
<dbReference type="PANTHER" id="PTHR12406:SF41">
    <property type="entry name" value="BRUMMER, ISOFORM B-RELATED"/>
    <property type="match status" value="1"/>
</dbReference>
<dbReference type="Pfam" id="PF01734">
    <property type="entry name" value="Patatin"/>
    <property type="match status" value="1"/>
</dbReference>
<feature type="compositionally biased region" description="Acidic residues" evidence="3">
    <location>
        <begin position="432"/>
        <end position="448"/>
    </location>
</feature>
<dbReference type="GO" id="GO:0016020">
    <property type="term" value="C:membrane"/>
    <property type="evidence" value="ECO:0007669"/>
    <property type="project" value="TreeGrafter"/>
</dbReference>
<dbReference type="GO" id="GO:0005737">
    <property type="term" value="C:cytoplasm"/>
    <property type="evidence" value="ECO:0007669"/>
    <property type="project" value="TreeGrafter"/>
</dbReference>
<reference evidence="6 7" key="1">
    <citation type="submission" date="2021-06" db="EMBL/GenBank/DDBJ databases">
        <title>Caerostris darwini draft genome.</title>
        <authorList>
            <person name="Kono N."/>
            <person name="Arakawa K."/>
        </authorList>
    </citation>
    <scope>NUCLEOTIDE SEQUENCE [LARGE SCALE GENOMIC DNA]</scope>
</reference>
<dbReference type="InterPro" id="IPR033562">
    <property type="entry name" value="PLPL"/>
</dbReference>
<feature type="compositionally biased region" description="Low complexity" evidence="3">
    <location>
        <begin position="470"/>
        <end position="485"/>
    </location>
</feature>
<dbReference type="InterPro" id="IPR002641">
    <property type="entry name" value="PNPLA_dom"/>
</dbReference>
<keyword evidence="7" id="KW-1185">Reference proteome</keyword>
<evidence type="ECO:0000259" key="5">
    <source>
        <dbReference type="PROSITE" id="PS51635"/>
    </source>
</evidence>
<dbReference type="GO" id="GO:0005811">
    <property type="term" value="C:lipid droplet"/>
    <property type="evidence" value="ECO:0007669"/>
    <property type="project" value="TreeGrafter"/>
</dbReference>
<keyword evidence="2" id="KW-0442">Lipid degradation</keyword>
<dbReference type="Gene3D" id="3.40.1090.10">
    <property type="entry name" value="Cytosolic phospholipase A2 catalytic domain"/>
    <property type="match status" value="1"/>
</dbReference>
<dbReference type="PROSITE" id="PS51635">
    <property type="entry name" value="PNPLA"/>
    <property type="match status" value="1"/>
</dbReference>
<dbReference type="EMBL" id="BPLQ01000520">
    <property type="protein sequence ID" value="GIX72347.1"/>
    <property type="molecule type" value="Genomic_DNA"/>
</dbReference>
<keyword evidence="4" id="KW-0812">Transmembrane</keyword>
<feature type="domain" description="PNPLA" evidence="5">
    <location>
        <begin position="19"/>
        <end position="186"/>
    </location>
</feature>
<dbReference type="GO" id="GO:0055088">
    <property type="term" value="P:lipid homeostasis"/>
    <property type="evidence" value="ECO:0007669"/>
    <property type="project" value="TreeGrafter"/>
</dbReference>
<evidence type="ECO:0000256" key="3">
    <source>
        <dbReference type="SAM" id="MobiDB-lite"/>
    </source>
</evidence>
<name>A0AAV4MJF9_9ARAC</name>
<feature type="transmembrane region" description="Helical" evidence="4">
    <location>
        <begin position="317"/>
        <end position="342"/>
    </location>
</feature>
<feature type="active site" description="Proton acceptor" evidence="2">
    <location>
        <position position="173"/>
    </location>
</feature>
<keyword evidence="4" id="KW-1133">Transmembrane helix</keyword>
<evidence type="ECO:0000256" key="1">
    <source>
        <dbReference type="ARBA" id="ARBA00023098"/>
    </source>
</evidence>
<feature type="region of interest" description="Disordered" evidence="3">
    <location>
        <begin position="421"/>
        <end position="485"/>
    </location>
</feature>
<feature type="active site" description="Nucleophile" evidence="2">
    <location>
        <position position="54"/>
    </location>
</feature>
<proteinExistence type="predicted"/>
<feature type="short sequence motif" description="GXSXG" evidence="2">
    <location>
        <begin position="52"/>
        <end position="56"/>
    </location>
</feature>
<sequence>MKKYTKKQPVIMDHNEMNLSLNGCGYLGIYHVGVCSCIRKYYPHVLRGKISGGSVGALVACAFMCNVPLDICAKYVCDVSMKVRNGILGPMSPDLNIMKVLYESMDAMLPPDAHLHCDGRLYVSVTRFDNGENALLNRFKTRHDLLQALMCSCFIPVYCGYEPPEFYGVAYVDAALSNNSPWINKYTVSVAPFSGNSDICPENDGFFMKSLSLSNTSIGITTNNMYMLFRVLFPASPDIQMDICQRGYNDTLRFLRDNDMLPCTNCVSRNINLGHVKCESPEEIMSTEISNEIENFIQEFKNNIGSRIFQYRSMKMLYYFNMPSIVTAKVIYVLVTSFYRFFKTHILPPLCSFKDWVVQKVHSKNGLTDIWSQFLNVLRAGLYSGAYVSRRIQSRNGHVGRTEFPSCLSPLEMLASEEDNGYSSSVFTNSETSDDSDDSEVTSEDGSEESSKDSFSNSEEENIEDEAAHNHNTNTSSSSAFSKTNSMCNVPYQADAQGVSPEEFHAMYCS</sequence>
<comment type="caution">
    <text evidence="6">The sequence shown here is derived from an EMBL/GenBank/DDBJ whole genome shotgun (WGS) entry which is preliminary data.</text>
</comment>
<keyword evidence="1 2" id="KW-0443">Lipid metabolism</keyword>
<evidence type="ECO:0000256" key="2">
    <source>
        <dbReference type="PROSITE-ProRule" id="PRU01161"/>
    </source>
</evidence>
<dbReference type="InterPro" id="IPR016035">
    <property type="entry name" value="Acyl_Trfase/lysoPLipase"/>
</dbReference>
<dbReference type="PANTHER" id="PTHR12406">
    <property type="entry name" value="CALCIUM-INDEPENDENT PHOSPHOLIPASE A2 IPLA2 -RELATED"/>
    <property type="match status" value="1"/>
</dbReference>
<accession>A0AAV4MJF9</accession>
<protein>
    <submittedName>
        <fullName evidence="6">Patanin-like phospholipase domain-containing protein atgl-1</fullName>
    </submittedName>
</protein>
<gene>
    <name evidence="6" type="primary">atgl-1</name>
    <name evidence="6" type="ORF">CDAR_592011</name>
</gene>
<dbReference type="Proteomes" id="UP001054837">
    <property type="component" value="Unassembled WGS sequence"/>
</dbReference>
<feature type="short sequence motif" description="GXGXXG" evidence="2">
    <location>
        <begin position="23"/>
        <end position="28"/>
    </location>
</feature>
<dbReference type="SUPFAM" id="SSF52151">
    <property type="entry name" value="FabD/lysophospholipase-like"/>
    <property type="match status" value="1"/>
</dbReference>
<comment type="caution">
    <text evidence="2">Lacks conserved residue(s) required for the propagation of feature annotation.</text>
</comment>
<keyword evidence="4" id="KW-0472">Membrane</keyword>
<dbReference type="AlphaFoldDB" id="A0AAV4MJF9"/>
<evidence type="ECO:0000256" key="4">
    <source>
        <dbReference type="SAM" id="Phobius"/>
    </source>
</evidence>
<dbReference type="GO" id="GO:0004806">
    <property type="term" value="F:triacylglycerol lipase activity"/>
    <property type="evidence" value="ECO:0007669"/>
    <property type="project" value="TreeGrafter"/>
</dbReference>
<keyword evidence="2" id="KW-0378">Hydrolase</keyword>
<evidence type="ECO:0000313" key="7">
    <source>
        <dbReference type="Proteomes" id="UP001054837"/>
    </source>
</evidence>
<organism evidence="6 7">
    <name type="scientific">Caerostris darwini</name>
    <dbReference type="NCBI Taxonomy" id="1538125"/>
    <lineage>
        <taxon>Eukaryota</taxon>
        <taxon>Metazoa</taxon>
        <taxon>Ecdysozoa</taxon>
        <taxon>Arthropoda</taxon>
        <taxon>Chelicerata</taxon>
        <taxon>Arachnida</taxon>
        <taxon>Araneae</taxon>
        <taxon>Araneomorphae</taxon>
        <taxon>Entelegynae</taxon>
        <taxon>Araneoidea</taxon>
        <taxon>Araneidae</taxon>
        <taxon>Caerostris</taxon>
    </lineage>
</organism>
<evidence type="ECO:0000313" key="6">
    <source>
        <dbReference type="EMBL" id="GIX72347.1"/>
    </source>
</evidence>